<dbReference type="CDD" id="cd13539">
    <property type="entry name" value="PBP2_AvModA"/>
    <property type="match status" value="1"/>
</dbReference>
<feature type="signal peptide" evidence="5">
    <location>
        <begin position="1"/>
        <end position="32"/>
    </location>
</feature>
<dbReference type="PIRSF" id="PIRSF004846">
    <property type="entry name" value="ModA"/>
    <property type="match status" value="1"/>
</dbReference>
<dbReference type="PANTHER" id="PTHR30632">
    <property type="entry name" value="MOLYBDATE-BINDING PERIPLASMIC PROTEIN"/>
    <property type="match status" value="1"/>
</dbReference>
<dbReference type="AlphaFoldDB" id="A0A8J7M5J4"/>
<keyword evidence="7" id="KW-1185">Reference proteome</keyword>
<proteinExistence type="inferred from homology"/>
<dbReference type="InterPro" id="IPR005950">
    <property type="entry name" value="ModA"/>
</dbReference>
<gene>
    <name evidence="6" type="primary">modA</name>
    <name evidence="6" type="ORF">H0I76_06535</name>
</gene>
<evidence type="ECO:0000256" key="2">
    <source>
        <dbReference type="ARBA" id="ARBA00022723"/>
    </source>
</evidence>
<dbReference type="EMBL" id="JAEHHL010000002">
    <property type="protein sequence ID" value="MBK0398839.1"/>
    <property type="molecule type" value="Genomic_DNA"/>
</dbReference>
<name>A0A8J7M5J4_9RHOB</name>
<evidence type="ECO:0000256" key="4">
    <source>
        <dbReference type="PIRSR" id="PIRSR004846-1"/>
    </source>
</evidence>
<feature type="chain" id="PRO_5035148678" evidence="5">
    <location>
        <begin position="33"/>
        <end position="261"/>
    </location>
</feature>
<comment type="caution">
    <text evidence="6">The sequence shown here is derived from an EMBL/GenBank/DDBJ whole genome shotgun (WGS) entry which is preliminary data.</text>
</comment>
<comment type="similarity">
    <text evidence="1">Belongs to the bacterial solute-binding protein ModA family.</text>
</comment>
<dbReference type="Proteomes" id="UP000655420">
    <property type="component" value="Unassembled WGS sequence"/>
</dbReference>
<evidence type="ECO:0000256" key="5">
    <source>
        <dbReference type="SAM" id="SignalP"/>
    </source>
</evidence>
<organism evidence="6 7">
    <name type="scientific">Thermohalobaculum xanthum</name>
    <dbReference type="NCBI Taxonomy" id="2753746"/>
    <lineage>
        <taxon>Bacteria</taxon>
        <taxon>Pseudomonadati</taxon>
        <taxon>Pseudomonadota</taxon>
        <taxon>Alphaproteobacteria</taxon>
        <taxon>Rhodobacterales</taxon>
        <taxon>Paracoccaceae</taxon>
        <taxon>Thermohalobaculum</taxon>
    </lineage>
</organism>
<dbReference type="Pfam" id="PF13531">
    <property type="entry name" value="SBP_bac_11"/>
    <property type="match status" value="1"/>
</dbReference>
<evidence type="ECO:0000313" key="7">
    <source>
        <dbReference type="Proteomes" id="UP000655420"/>
    </source>
</evidence>
<dbReference type="InterPro" id="IPR050682">
    <property type="entry name" value="ModA/WtpA"/>
</dbReference>
<dbReference type="InterPro" id="IPR044084">
    <property type="entry name" value="AvModA-like_subst-bd"/>
</dbReference>
<keyword evidence="2 4" id="KW-0479">Metal-binding</keyword>
<dbReference type="SUPFAM" id="SSF53850">
    <property type="entry name" value="Periplasmic binding protein-like II"/>
    <property type="match status" value="1"/>
</dbReference>
<evidence type="ECO:0000256" key="1">
    <source>
        <dbReference type="ARBA" id="ARBA00009175"/>
    </source>
</evidence>
<dbReference type="GO" id="GO:0046872">
    <property type="term" value="F:metal ion binding"/>
    <property type="evidence" value="ECO:0007669"/>
    <property type="project" value="UniProtKB-KW"/>
</dbReference>
<feature type="binding site" evidence="4">
    <location>
        <position position="69"/>
    </location>
    <ligand>
        <name>molybdate</name>
        <dbReference type="ChEBI" id="CHEBI:36264"/>
    </ligand>
</feature>
<accession>A0A8J7M5J4</accession>
<dbReference type="PANTHER" id="PTHR30632:SF14">
    <property type="entry name" value="TUNGSTATE_MOLYBDATE_CHROMATE-BINDING PROTEIN MODA"/>
    <property type="match status" value="1"/>
</dbReference>
<keyword evidence="3 5" id="KW-0732">Signal</keyword>
<dbReference type="RefSeq" id="WP_200608506.1">
    <property type="nucleotide sequence ID" value="NZ_JAEHHL010000002.1"/>
</dbReference>
<protein>
    <submittedName>
        <fullName evidence="6">Molybdate ABC transporter substrate-binding protein</fullName>
    </submittedName>
</protein>
<feature type="binding site" evidence="4">
    <location>
        <position position="178"/>
    </location>
    <ligand>
        <name>molybdate</name>
        <dbReference type="ChEBI" id="CHEBI:36264"/>
    </ligand>
</feature>
<dbReference type="NCBIfam" id="TIGR01256">
    <property type="entry name" value="modA"/>
    <property type="match status" value="1"/>
</dbReference>
<dbReference type="Gene3D" id="3.40.190.10">
    <property type="entry name" value="Periplasmic binding protein-like II"/>
    <property type="match status" value="2"/>
</dbReference>
<sequence>MPDTPIARLSRRVRVCAAVMLGLAFLPVAAPAGESRVAVATNFLDAAEALAIGFETETGHRLSFTAGATGKLYAQIVEGAPFDVFLAADQARPERLVAEGLAEEGSQFTYATGRLALWSAEAGRVGADGSVTLAEGDFRALAIANPDLAPYGVAASETLGNLGLWEALTPKIVMGQNIGQTLALVATGNAELGLVALAALQAPGQSLGGSAWEVPLELHSPIRQDAVLLTRGHDNQAARAFLEYLQSPGARGLIASFGYGD</sequence>
<evidence type="ECO:0000313" key="6">
    <source>
        <dbReference type="EMBL" id="MBK0398839.1"/>
    </source>
</evidence>
<reference evidence="6" key="1">
    <citation type="submission" date="2020-12" db="EMBL/GenBank/DDBJ databases">
        <title>Bacterial taxonomy.</title>
        <authorList>
            <person name="Pan X."/>
        </authorList>
    </citation>
    <scope>NUCLEOTIDE SEQUENCE</scope>
    <source>
        <strain evidence="6">M0105</strain>
    </source>
</reference>
<dbReference type="GO" id="GO:0015689">
    <property type="term" value="P:molybdate ion transport"/>
    <property type="evidence" value="ECO:0007669"/>
    <property type="project" value="InterPro"/>
</dbReference>
<dbReference type="GO" id="GO:0030973">
    <property type="term" value="F:molybdate ion binding"/>
    <property type="evidence" value="ECO:0007669"/>
    <property type="project" value="InterPro"/>
</dbReference>
<keyword evidence="4" id="KW-0500">Molybdenum</keyword>
<evidence type="ECO:0000256" key="3">
    <source>
        <dbReference type="ARBA" id="ARBA00022729"/>
    </source>
</evidence>